<dbReference type="PANTHER" id="PTHR10704:SF4">
    <property type="entry name" value="CARBOHYDRATE SULFOTRANSFERASE 6"/>
    <property type="match status" value="1"/>
</dbReference>
<dbReference type="InterPro" id="IPR027417">
    <property type="entry name" value="P-loop_NTPase"/>
</dbReference>
<proteinExistence type="predicted"/>
<protein>
    <recommendedName>
        <fullName evidence="4">Sulfotransferase</fullName>
    </recommendedName>
</protein>
<reference evidence="2 3" key="1">
    <citation type="submission" date="2024-04" db="EMBL/GenBank/DDBJ databases">
        <authorList>
            <person name="Waldvogel A.-M."/>
            <person name="Schoenle A."/>
        </authorList>
    </citation>
    <scope>NUCLEOTIDE SEQUENCE [LARGE SCALE GENOMIC DNA]</scope>
</reference>
<evidence type="ECO:0000313" key="3">
    <source>
        <dbReference type="Proteomes" id="UP001497482"/>
    </source>
</evidence>
<dbReference type="GO" id="GO:0001517">
    <property type="term" value="F:N-acetylglucosamine 6-O-sulfotransferase activity"/>
    <property type="evidence" value="ECO:0007669"/>
    <property type="project" value="TreeGrafter"/>
</dbReference>
<dbReference type="Proteomes" id="UP001497482">
    <property type="component" value="Chromosome 2"/>
</dbReference>
<dbReference type="Gene3D" id="3.40.50.300">
    <property type="entry name" value="P-loop containing nucleotide triphosphate hydrolases"/>
    <property type="match status" value="1"/>
</dbReference>
<dbReference type="PANTHER" id="PTHR10704">
    <property type="entry name" value="CARBOHYDRATE SULFOTRANSFERASE"/>
    <property type="match status" value="1"/>
</dbReference>
<name>A0AAV2KZ58_KNICA</name>
<evidence type="ECO:0008006" key="4">
    <source>
        <dbReference type="Google" id="ProtNLM"/>
    </source>
</evidence>
<organism evidence="2 3">
    <name type="scientific">Knipowitschia caucasica</name>
    <name type="common">Caucasian dwarf goby</name>
    <name type="synonym">Pomatoschistus caucasicus</name>
    <dbReference type="NCBI Taxonomy" id="637954"/>
    <lineage>
        <taxon>Eukaryota</taxon>
        <taxon>Metazoa</taxon>
        <taxon>Chordata</taxon>
        <taxon>Craniata</taxon>
        <taxon>Vertebrata</taxon>
        <taxon>Euteleostomi</taxon>
        <taxon>Actinopterygii</taxon>
        <taxon>Neopterygii</taxon>
        <taxon>Teleostei</taxon>
        <taxon>Neoteleostei</taxon>
        <taxon>Acanthomorphata</taxon>
        <taxon>Gobiaria</taxon>
        <taxon>Gobiiformes</taxon>
        <taxon>Gobioidei</taxon>
        <taxon>Gobiidae</taxon>
        <taxon>Gobiinae</taxon>
        <taxon>Knipowitschia</taxon>
    </lineage>
</organism>
<dbReference type="AlphaFoldDB" id="A0AAV2KZ58"/>
<feature type="region of interest" description="Disordered" evidence="1">
    <location>
        <begin position="130"/>
        <end position="154"/>
    </location>
</feature>
<keyword evidence="3" id="KW-1185">Reference proteome</keyword>
<dbReference type="InterPro" id="IPR051135">
    <property type="entry name" value="Gal/GlcNAc/GalNAc_ST"/>
</dbReference>
<dbReference type="GO" id="GO:0006044">
    <property type="term" value="P:N-acetylglucosamine metabolic process"/>
    <property type="evidence" value="ECO:0007669"/>
    <property type="project" value="TreeGrafter"/>
</dbReference>
<sequence length="154" mass="17201">MPRCRLTVSTMILLVLLPGGLQWCVFLWMVCPAQPLWLSAPSQEKIHVLLLSSWRSGSSFLGQVFSQHPSVFYLMEPGWHVWTNPAAARSQSPSHGSQRPFSAGTFLCDFFSTMEGPTYPYSTTYPVHVEPQSGPCSPDQPAPPHTPDPIQRFQ</sequence>
<evidence type="ECO:0000313" key="2">
    <source>
        <dbReference type="EMBL" id="CAL1592422.1"/>
    </source>
</evidence>
<gene>
    <name evidence="2" type="ORF">KC01_LOCUS21673</name>
</gene>
<feature type="compositionally biased region" description="Pro residues" evidence="1">
    <location>
        <begin position="138"/>
        <end position="147"/>
    </location>
</feature>
<accession>A0AAV2KZ58</accession>
<dbReference type="GO" id="GO:0006790">
    <property type="term" value="P:sulfur compound metabolic process"/>
    <property type="evidence" value="ECO:0007669"/>
    <property type="project" value="TreeGrafter"/>
</dbReference>
<evidence type="ECO:0000256" key="1">
    <source>
        <dbReference type="SAM" id="MobiDB-lite"/>
    </source>
</evidence>
<dbReference type="EMBL" id="OZ035824">
    <property type="protein sequence ID" value="CAL1592422.1"/>
    <property type="molecule type" value="Genomic_DNA"/>
</dbReference>
<dbReference type="SUPFAM" id="SSF52540">
    <property type="entry name" value="P-loop containing nucleoside triphosphate hydrolases"/>
    <property type="match status" value="1"/>
</dbReference>